<sequence length="197" mass="21196">MPIGLPDQIRGPGRAAEQAARPHLGARRGSVFSIPAREAVEAGRGPFRDRATRLAAYRESCRLARLRSAPPSAVSIQGFGLFGKILEIDDLLRADPTLAERVLESHPELVLTGLAGAPCRYPKTVREGAAERRAILLAHGLPAGLAAAPRPCGAAEDDRLDACALLLAARRAQAGRIRRFPDPPERDRYDLPITIHA</sequence>
<name>A0A1H0M1F4_9HYPH</name>
<dbReference type="EMBL" id="FNIT01000012">
    <property type="protein sequence ID" value="SDO74279.1"/>
    <property type="molecule type" value="Genomic_DNA"/>
</dbReference>
<reference evidence="2 3" key="1">
    <citation type="submission" date="2016-10" db="EMBL/GenBank/DDBJ databases">
        <authorList>
            <person name="de Groot N.N."/>
        </authorList>
    </citation>
    <scope>NUCLEOTIDE SEQUENCE [LARGE SCALE GENOMIC DNA]</scope>
    <source>
        <strain evidence="3">L7-484,KACC 16230,DSM 25025</strain>
    </source>
</reference>
<protein>
    <submittedName>
        <fullName evidence="2">Predicted nuclease (RNAse H fold)</fullName>
    </submittedName>
</protein>
<dbReference type="AlphaFoldDB" id="A0A1H0M1F4"/>
<dbReference type="InterPro" id="IPR007362">
    <property type="entry name" value="DUF429"/>
</dbReference>
<dbReference type="Pfam" id="PF04250">
    <property type="entry name" value="DUF429"/>
    <property type="match status" value="1"/>
</dbReference>
<gene>
    <name evidence="2" type="ORF">SAMN05192530_11229</name>
</gene>
<keyword evidence="3" id="KW-1185">Reference proteome</keyword>
<evidence type="ECO:0000313" key="2">
    <source>
        <dbReference type="EMBL" id="SDO74279.1"/>
    </source>
</evidence>
<organism evidence="2 3">
    <name type="scientific">Aureimonas jatrophae</name>
    <dbReference type="NCBI Taxonomy" id="1166073"/>
    <lineage>
        <taxon>Bacteria</taxon>
        <taxon>Pseudomonadati</taxon>
        <taxon>Pseudomonadota</taxon>
        <taxon>Alphaproteobacteria</taxon>
        <taxon>Hyphomicrobiales</taxon>
        <taxon>Aurantimonadaceae</taxon>
        <taxon>Aureimonas</taxon>
    </lineage>
</organism>
<dbReference type="STRING" id="1166073.SAMN05192530_11229"/>
<accession>A0A1H0M1F4</accession>
<dbReference type="Proteomes" id="UP000198793">
    <property type="component" value="Unassembled WGS sequence"/>
</dbReference>
<feature type="region of interest" description="Disordered" evidence="1">
    <location>
        <begin position="1"/>
        <end position="24"/>
    </location>
</feature>
<proteinExistence type="predicted"/>
<evidence type="ECO:0000256" key="1">
    <source>
        <dbReference type="SAM" id="MobiDB-lite"/>
    </source>
</evidence>
<evidence type="ECO:0000313" key="3">
    <source>
        <dbReference type="Proteomes" id="UP000198793"/>
    </source>
</evidence>